<dbReference type="EMBL" id="SZYD01001354">
    <property type="protein sequence ID" value="KAD0825900.1"/>
    <property type="molecule type" value="Genomic_DNA"/>
</dbReference>
<feature type="compositionally biased region" description="Acidic residues" evidence="1">
    <location>
        <begin position="21"/>
        <end position="30"/>
    </location>
</feature>
<feature type="compositionally biased region" description="Basic residues" evidence="1">
    <location>
        <begin position="1"/>
        <end position="10"/>
    </location>
</feature>
<name>A0A5N6LEA7_9ASTR</name>
<sequence length="123" mass="13443">MKQKAVKRNSHVGDVDYIPSAEDDSEDDDQQVSGSVVASKNVSSTSNATKRNKTQQIVTMMDDDEDDEIFKACSRVDMEVDDVDQDDGYEDIDSGIGGRLHSDSYETGSQHEGSDDDDESTVG</sequence>
<reference evidence="2 3" key="1">
    <citation type="submission" date="2019-05" db="EMBL/GenBank/DDBJ databases">
        <title>Mikania micrantha, genome provides insights into the molecular mechanism of rapid growth.</title>
        <authorList>
            <person name="Liu B."/>
        </authorList>
    </citation>
    <scope>NUCLEOTIDE SEQUENCE [LARGE SCALE GENOMIC DNA]</scope>
    <source>
        <strain evidence="2">NLD-2019</strain>
        <tissue evidence="2">Leaf</tissue>
    </source>
</reference>
<keyword evidence="3" id="KW-1185">Reference proteome</keyword>
<evidence type="ECO:0000256" key="1">
    <source>
        <dbReference type="SAM" id="MobiDB-lite"/>
    </source>
</evidence>
<evidence type="ECO:0000313" key="3">
    <source>
        <dbReference type="Proteomes" id="UP000326396"/>
    </source>
</evidence>
<accession>A0A5N6LEA7</accession>
<comment type="caution">
    <text evidence="2">The sequence shown here is derived from an EMBL/GenBank/DDBJ whole genome shotgun (WGS) entry which is preliminary data.</text>
</comment>
<feature type="compositionally biased region" description="Acidic residues" evidence="1">
    <location>
        <begin position="114"/>
        <end position="123"/>
    </location>
</feature>
<evidence type="ECO:0000313" key="2">
    <source>
        <dbReference type="EMBL" id="KAD0825900.1"/>
    </source>
</evidence>
<feature type="region of interest" description="Disordered" evidence="1">
    <location>
        <begin position="1"/>
        <end position="65"/>
    </location>
</feature>
<feature type="region of interest" description="Disordered" evidence="1">
    <location>
        <begin position="81"/>
        <end position="123"/>
    </location>
</feature>
<protein>
    <submittedName>
        <fullName evidence="2">Uncharacterized protein</fullName>
    </submittedName>
</protein>
<dbReference type="AlphaFoldDB" id="A0A5N6LEA7"/>
<dbReference type="Proteomes" id="UP000326396">
    <property type="component" value="Unassembled WGS sequence"/>
</dbReference>
<organism evidence="2 3">
    <name type="scientific">Mikania micrantha</name>
    <name type="common">bitter vine</name>
    <dbReference type="NCBI Taxonomy" id="192012"/>
    <lineage>
        <taxon>Eukaryota</taxon>
        <taxon>Viridiplantae</taxon>
        <taxon>Streptophyta</taxon>
        <taxon>Embryophyta</taxon>
        <taxon>Tracheophyta</taxon>
        <taxon>Spermatophyta</taxon>
        <taxon>Magnoliopsida</taxon>
        <taxon>eudicotyledons</taxon>
        <taxon>Gunneridae</taxon>
        <taxon>Pentapetalae</taxon>
        <taxon>asterids</taxon>
        <taxon>campanulids</taxon>
        <taxon>Asterales</taxon>
        <taxon>Asteraceae</taxon>
        <taxon>Asteroideae</taxon>
        <taxon>Heliantheae alliance</taxon>
        <taxon>Eupatorieae</taxon>
        <taxon>Mikania</taxon>
    </lineage>
</organism>
<gene>
    <name evidence="2" type="ORF">E3N88_43654</name>
</gene>
<feature type="compositionally biased region" description="Polar residues" evidence="1">
    <location>
        <begin position="40"/>
        <end position="58"/>
    </location>
</feature>
<proteinExistence type="predicted"/>
<feature type="compositionally biased region" description="Acidic residues" evidence="1">
    <location>
        <begin position="81"/>
        <end position="93"/>
    </location>
</feature>